<feature type="repeat" description="WD" evidence="5">
    <location>
        <begin position="276"/>
        <end position="317"/>
    </location>
</feature>
<feature type="repeat" description="WD" evidence="5">
    <location>
        <begin position="451"/>
        <end position="485"/>
    </location>
</feature>
<evidence type="ECO:0000256" key="2">
    <source>
        <dbReference type="ARBA" id="ARBA00022574"/>
    </source>
</evidence>
<accession>A0A9P8U129</accession>
<evidence type="ECO:0000313" key="7">
    <source>
        <dbReference type="EMBL" id="KAH6611214.1"/>
    </source>
</evidence>
<feature type="compositionally biased region" description="Acidic residues" evidence="6">
    <location>
        <begin position="76"/>
        <end position="90"/>
    </location>
</feature>
<keyword evidence="2 5" id="KW-0853">WD repeat</keyword>
<dbReference type="PRINTS" id="PR00320">
    <property type="entry name" value="GPROTEINBRPT"/>
</dbReference>
<dbReference type="PROSITE" id="PS50294">
    <property type="entry name" value="WD_REPEATS_REGION"/>
    <property type="match status" value="1"/>
</dbReference>
<dbReference type="InterPro" id="IPR020472">
    <property type="entry name" value="WD40_PAC1"/>
</dbReference>
<feature type="compositionally biased region" description="Low complexity" evidence="6">
    <location>
        <begin position="29"/>
        <end position="46"/>
    </location>
</feature>
<dbReference type="PROSITE" id="PS50082">
    <property type="entry name" value="WD_REPEATS_2"/>
    <property type="match status" value="4"/>
</dbReference>
<keyword evidence="3" id="KW-0677">Repeat</keyword>
<dbReference type="InterPro" id="IPR036322">
    <property type="entry name" value="WD40_repeat_dom_sf"/>
</dbReference>
<evidence type="ECO:0000256" key="1">
    <source>
        <dbReference type="ARBA" id="ARBA00004123"/>
    </source>
</evidence>
<feature type="compositionally biased region" description="Polar residues" evidence="6">
    <location>
        <begin position="499"/>
        <end position="509"/>
    </location>
</feature>
<evidence type="ECO:0008006" key="9">
    <source>
        <dbReference type="Google" id="ProtNLM"/>
    </source>
</evidence>
<dbReference type="AlphaFoldDB" id="A0A9P8U129"/>
<dbReference type="Gene3D" id="2.130.10.10">
    <property type="entry name" value="YVTN repeat-like/Quinoprotein amine dehydrogenase"/>
    <property type="match status" value="1"/>
</dbReference>
<evidence type="ECO:0000256" key="4">
    <source>
        <dbReference type="ARBA" id="ARBA00023242"/>
    </source>
</evidence>
<feature type="region of interest" description="Disordered" evidence="6">
    <location>
        <begin position="194"/>
        <end position="216"/>
    </location>
</feature>
<feature type="region of interest" description="Disordered" evidence="6">
    <location>
        <begin position="572"/>
        <end position="604"/>
    </location>
</feature>
<comment type="caution">
    <text evidence="7">The sequence shown here is derived from an EMBL/GenBank/DDBJ whole genome shotgun (WGS) entry which is preliminary data.</text>
</comment>
<evidence type="ECO:0000256" key="6">
    <source>
        <dbReference type="SAM" id="MobiDB-lite"/>
    </source>
</evidence>
<keyword evidence="8" id="KW-1185">Reference proteome</keyword>
<comment type="subcellular location">
    <subcellularLocation>
        <location evidence="1">Nucleus</location>
    </subcellularLocation>
</comment>
<dbReference type="PANTHER" id="PTHR19865:SF0">
    <property type="entry name" value="U3 SMALL NUCLEOLAR RNA-INTERACTING PROTEIN 2"/>
    <property type="match status" value="1"/>
</dbReference>
<evidence type="ECO:0000256" key="5">
    <source>
        <dbReference type="PROSITE-ProRule" id="PRU00221"/>
    </source>
</evidence>
<reference evidence="7" key="1">
    <citation type="submission" date="2021-08" db="EMBL/GenBank/DDBJ databases">
        <title>Chromosome-Level Trichoderma cornu-damae using Hi-C Data.</title>
        <authorList>
            <person name="Kim C.S."/>
        </authorList>
    </citation>
    <scope>NUCLEOTIDE SEQUENCE</scope>
    <source>
        <strain evidence="7">KA19-0412C</strain>
    </source>
</reference>
<dbReference type="OrthoDB" id="189968at2759"/>
<feature type="repeat" description="WD" evidence="5">
    <location>
        <begin position="234"/>
        <end position="275"/>
    </location>
</feature>
<protein>
    <recommendedName>
        <fullName evidence="9">WD40 repeat-like protein</fullName>
    </recommendedName>
</protein>
<dbReference type="Pfam" id="PF00400">
    <property type="entry name" value="WD40"/>
    <property type="match status" value="4"/>
</dbReference>
<proteinExistence type="predicted"/>
<name>A0A9P8U129_9HYPO</name>
<dbReference type="Proteomes" id="UP000827724">
    <property type="component" value="Unassembled WGS sequence"/>
</dbReference>
<evidence type="ECO:0000256" key="3">
    <source>
        <dbReference type="ARBA" id="ARBA00022737"/>
    </source>
</evidence>
<feature type="compositionally biased region" description="Basic and acidic residues" evidence="6">
    <location>
        <begin position="593"/>
        <end position="604"/>
    </location>
</feature>
<dbReference type="PANTHER" id="PTHR19865">
    <property type="entry name" value="U3 SMALL NUCLEOLAR RNA INTERACTING PROTEIN 2"/>
    <property type="match status" value="1"/>
</dbReference>
<gene>
    <name evidence="7" type="ORF">Trco_001234</name>
</gene>
<feature type="compositionally biased region" description="Acidic residues" evidence="6">
    <location>
        <begin position="54"/>
        <end position="68"/>
    </location>
</feature>
<dbReference type="SUPFAM" id="SSF50978">
    <property type="entry name" value="WD40 repeat-like"/>
    <property type="match status" value="1"/>
</dbReference>
<dbReference type="GO" id="GO:0034511">
    <property type="term" value="F:U3 snoRNA binding"/>
    <property type="evidence" value="ECO:0007669"/>
    <property type="project" value="InterPro"/>
</dbReference>
<dbReference type="InterPro" id="IPR015943">
    <property type="entry name" value="WD40/YVTN_repeat-like_dom_sf"/>
</dbReference>
<feature type="region of interest" description="Disordered" evidence="6">
    <location>
        <begin position="492"/>
        <end position="515"/>
    </location>
</feature>
<feature type="repeat" description="WD" evidence="5">
    <location>
        <begin position="318"/>
        <end position="359"/>
    </location>
</feature>
<dbReference type="InterPro" id="IPR039241">
    <property type="entry name" value="Rrp9-like"/>
</dbReference>
<dbReference type="EMBL" id="JAIWOZ010000001">
    <property type="protein sequence ID" value="KAH6611214.1"/>
    <property type="molecule type" value="Genomic_DNA"/>
</dbReference>
<dbReference type="InterPro" id="IPR001680">
    <property type="entry name" value="WD40_rpt"/>
</dbReference>
<dbReference type="SMART" id="SM00320">
    <property type="entry name" value="WD40"/>
    <property type="match status" value="6"/>
</dbReference>
<keyword evidence="4" id="KW-0539">Nucleus</keyword>
<feature type="region of interest" description="Disordered" evidence="6">
    <location>
        <begin position="1"/>
        <end position="92"/>
    </location>
</feature>
<organism evidence="7 8">
    <name type="scientific">Trichoderma cornu-damae</name>
    <dbReference type="NCBI Taxonomy" id="654480"/>
    <lineage>
        <taxon>Eukaryota</taxon>
        <taxon>Fungi</taxon>
        <taxon>Dikarya</taxon>
        <taxon>Ascomycota</taxon>
        <taxon>Pezizomycotina</taxon>
        <taxon>Sordariomycetes</taxon>
        <taxon>Hypocreomycetidae</taxon>
        <taxon>Hypocreales</taxon>
        <taxon>Hypocreaceae</taxon>
        <taxon>Trichoderma</taxon>
    </lineage>
</organism>
<sequence>MSSFFTVPGAQKKRKRPAAPEAPKKRVAASKSSAKSSARSAKPAASSKKRVERDDESISGSDSEDDESYQGASDATNDEGGDDSEDEGETAAEKRLQLAERYLDNVKEHVDEIGFDAAEIDRDLIAERLQEDVAETKGKVYRQLASELAFDSASQTFFRTNTSSVTSIAACAPYVYTTTKDLFLHKWRIQDLPQHQYPQTTKRKPKKPPAPPKTRPELEMWIKGNASKHKDRDYKRHVGNILAVAASSDGKYVVTGGQDRKIIVHDAATLKPVKVFTQHRDAVTGLAFRRGTNQLYSCSKDRTVKVWSLDELAYIETLFGHQDEVLDIDALAQERCVSVGARDRTARLWKVAEETQLVFRGGAVDKKPQPGINPRSLLHEGSMDRIAMIDDELFITGSDNGSLALWSISKKKPVYIHPLAHGLDPPLKPEAASAEANPDRKAVPAPPPRWITALKTIPYSDVILSGSWDGHVRIWKLSEDKKKIDLVAALGGASEDKPNGTSANGTSANGKGKPRYRSVEGVINDIAVFERGDRGQDGLCIVAAVAKDHRLGRWTVSKGKGVRNGGVVFEVPKLPKAPTNGVHGDEEEGGGSGEEREGSKKGSV</sequence>
<evidence type="ECO:0000313" key="8">
    <source>
        <dbReference type="Proteomes" id="UP000827724"/>
    </source>
</evidence>
<dbReference type="GO" id="GO:0032040">
    <property type="term" value="C:small-subunit processome"/>
    <property type="evidence" value="ECO:0007669"/>
    <property type="project" value="TreeGrafter"/>
</dbReference>